<organism evidence="2 3">
    <name type="scientific">Leptotrichia wadei</name>
    <dbReference type="NCBI Taxonomy" id="157687"/>
    <lineage>
        <taxon>Bacteria</taxon>
        <taxon>Fusobacteriati</taxon>
        <taxon>Fusobacteriota</taxon>
        <taxon>Fusobacteriia</taxon>
        <taxon>Fusobacteriales</taxon>
        <taxon>Leptotrichiaceae</taxon>
        <taxon>Leptotrichia</taxon>
    </lineage>
</organism>
<accession>A0A134AAA8</accession>
<protein>
    <recommendedName>
        <fullName evidence="5">Tetratricopeptide repeat protein</fullName>
    </recommendedName>
</protein>
<evidence type="ECO:0000313" key="3">
    <source>
        <dbReference type="Proteomes" id="UP000070483"/>
    </source>
</evidence>
<sequence>MKKIILLMSIFAIVNLNAKSRSEMISQDLSKLGVSQEIILKTIELDKEMPNVVSEPDREKVKKLVLKIEELLKKNEKNFVLSENLINIYNALGKSDAEKLNNLKRYEKYNPYEVSKLFFSNMYYSNKGDFDSYNKNYEILKEKYPDYLITRIAVTYTIGEDAIWNVMQTDEKAALASLNSIMKMCDDKKKTEESHISDEQAWAYKLTMGWFAISFYLNENRTQDAIDFYYKNFEGKNKPDKEILDYSKYQNWFIKSELARANKNDFYNNKKLFEENLKKINMFD</sequence>
<dbReference type="EMBL" id="LSDD01000095">
    <property type="protein sequence ID" value="KXB64662.1"/>
    <property type="molecule type" value="Genomic_DNA"/>
</dbReference>
<dbReference type="OrthoDB" id="79537at2"/>
<evidence type="ECO:0008006" key="5">
    <source>
        <dbReference type="Google" id="ProtNLM"/>
    </source>
</evidence>
<evidence type="ECO:0000313" key="2">
    <source>
        <dbReference type="EMBL" id="KXB64662.1"/>
    </source>
</evidence>
<gene>
    <name evidence="2" type="ORF">HMPREF3180_01301</name>
    <name evidence="1" type="ORF">JMUB3933_1038</name>
</gene>
<dbReference type="Proteomes" id="UP000070483">
    <property type="component" value="Unassembled WGS sequence"/>
</dbReference>
<evidence type="ECO:0000313" key="1">
    <source>
        <dbReference type="EMBL" id="BBM47537.1"/>
    </source>
</evidence>
<dbReference type="Proteomes" id="UP000321397">
    <property type="component" value="Chromosome"/>
</dbReference>
<reference evidence="1 4" key="3">
    <citation type="submission" date="2019-07" db="EMBL/GenBank/DDBJ databases">
        <title>Complete Genome Sequence of Leptotrichia wadei Strain JMUB3933.</title>
        <authorList>
            <person name="Watanabe S."/>
            <person name="Cui L."/>
        </authorList>
    </citation>
    <scope>NUCLEOTIDE SEQUENCE [LARGE SCALE GENOMIC DNA]</scope>
    <source>
        <strain evidence="1 4">JMUB3933</strain>
    </source>
</reference>
<dbReference type="STRING" id="157687.HMPREF3180_01301"/>
<reference evidence="3" key="1">
    <citation type="submission" date="2016-01" db="EMBL/GenBank/DDBJ databases">
        <authorList>
            <person name="Mitreva M."/>
            <person name="Pepin K.H."/>
            <person name="Mihindukulasuriya K.A."/>
            <person name="Fulton R."/>
            <person name="Fronick C."/>
            <person name="O'Laughlin M."/>
            <person name="Miner T."/>
            <person name="Herter B."/>
            <person name="Rosa B.A."/>
            <person name="Cordes M."/>
            <person name="Tomlinson C."/>
            <person name="Wollam A."/>
            <person name="Palsikar V.B."/>
            <person name="Mardis E.R."/>
            <person name="Wilson R.K."/>
        </authorList>
    </citation>
    <scope>NUCLEOTIDE SEQUENCE [LARGE SCALE GENOMIC DNA]</scope>
    <source>
        <strain evidence="3">KA00185</strain>
    </source>
</reference>
<keyword evidence="3" id="KW-1185">Reference proteome</keyword>
<dbReference type="EMBL" id="AP019834">
    <property type="protein sequence ID" value="BBM47537.1"/>
    <property type="molecule type" value="Genomic_DNA"/>
</dbReference>
<proteinExistence type="predicted"/>
<name>A0A134AAA8_9FUSO</name>
<evidence type="ECO:0000313" key="4">
    <source>
        <dbReference type="Proteomes" id="UP000321397"/>
    </source>
</evidence>
<reference evidence="2" key="2">
    <citation type="submission" date="2016-01" db="EMBL/GenBank/DDBJ databases">
        <authorList>
            <person name="Oliw E.H."/>
        </authorList>
    </citation>
    <scope>NUCLEOTIDE SEQUENCE [LARGE SCALE GENOMIC DNA]</scope>
    <source>
        <strain evidence="2">KA00185</strain>
    </source>
</reference>
<dbReference type="PATRIC" id="fig|157687.3.peg.1296"/>
<dbReference type="AlphaFoldDB" id="A0A134AAA8"/>
<dbReference type="RefSeq" id="WP_060918010.1">
    <property type="nucleotide sequence ID" value="NZ_AP019834.1"/>
</dbReference>